<keyword evidence="2" id="KW-1185">Reference proteome</keyword>
<reference evidence="1 2" key="1">
    <citation type="submission" date="2021-08" db="EMBL/GenBank/DDBJ databases">
        <authorList>
            <person name="Peeters C."/>
        </authorList>
    </citation>
    <scope>NUCLEOTIDE SEQUENCE [LARGE SCALE GENOMIC DNA]</scope>
    <source>
        <strain evidence="1 2">LMG 21510</strain>
    </source>
</reference>
<proteinExistence type="predicted"/>
<gene>
    <name evidence="1" type="ORF">LMG21510_02512</name>
</gene>
<sequence>MTTNRHRGGQIAARTSCPLSTVRLARRRDGIAVTLGARAATGTRASLRAATASTTAWHRRCRRPAAAAAVPCHPPRRGSVPRPCRPA</sequence>
<evidence type="ECO:0000313" key="1">
    <source>
        <dbReference type="EMBL" id="CAG9174296.1"/>
    </source>
</evidence>
<name>A0ABM8X316_9BURK</name>
<dbReference type="Proteomes" id="UP000721236">
    <property type="component" value="Unassembled WGS sequence"/>
</dbReference>
<dbReference type="EMBL" id="CAJZAH010000002">
    <property type="protein sequence ID" value="CAG9174296.1"/>
    <property type="molecule type" value="Genomic_DNA"/>
</dbReference>
<protein>
    <submittedName>
        <fullName evidence="1">Uncharacterized protein</fullName>
    </submittedName>
</protein>
<evidence type="ECO:0000313" key="2">
    <source>
        <dbReference type="Proteomes" id="UP000721236"/>
    </source>
</evidence>
<comment type="caution">
    <text evidence="1">The sequence shown here is derived from an EMBL/GenBank/DDBJ whole genome shotgun (WGS) entry which is preliminary data.</text>
</comment>
<organism evidence="1 2">
    <name type="scientific">Cupriavidus respiraculi</name>
    <dbReference type="NCBI Taxonomy" id="195930"/>
    <lineage>
        <taxon>Bacteria</taxon>
        <taxon>Pseudomonadati</taxon>
        <taxon>Pseudomonadota</taxon>
        <taxon>Betaproteobacteria</taxon>
        <taxon>Burkholderiales</taxon>
        <taxon>Burkholderiaceae</taxon>
        <taxon>Cupriavidus</taxon>
    </lineage>
</organism>
<accession>A0ABM8X316</accession>